<dbReference type="Proteomes" id="UP000467347">
    <property type="component" value="Unassembled WGS sequence"/>
</dbReference>
<feature type="region of interest" description="Disordered" evidence="2">
    <location>
        <begin position="65"/>
        <end position="112"/>
    </location>
</feature>
<dbReference type="Proteomes" id="UP000842809">
    <property type="component" value="Unassembled WGS sequence"/>
</dbReference>
<evidence type="ECO:0000313" key="13">
    <source>
        <dbReference type="Proteomes" id="UP000841146"/>
    </source>
</evidence>
<evidence type="ECO:0000313" key="10">
    <source>
        <dbReference type="EMBL" id="HAC0276655.1"/>
    </source>
</evidence>
<evidence type="ECO:0000313" key="11">
    <source>
        <dbReference type="Proteomes" id="UP000467347"/>
    </source>
</evidence>
<evidence type="ECO:0000256" key="1">
    <source>
        <dbReference type="ARBA" id="ARBA00022729"/>
    </source>
</evidence>
<keyword evidence="3" id="KW-1133">Transmembrane helix</keyword>
<dbReference type="EMBL" id="DAAIJL010000020">
    <property type="protein sequence ID" value="HAB8558594.1"/>
    <property type="molecule type" value="Genomic_DNA"/>
</dbReference>
<keyword evidence="3" id="KW-0812">Transmembrane</keyword>
<dbReference type="Proteomes" id="UP000844415">
    <property type="component" value="Unassembled WGS sequence"/>
</dbReference>
<reference evidence="6 11" key="2">
    <citation type="submission" date="2019-11" db="EMBL/GenBank/DDBJ databases">
        <authorList>
            <consortium name="GenomeTrakr: Next Generation Sequencing Network for Food Pathogen Tracability"/>
        </authorList>
    </citation>
    <scope>NUCLEOTIDE SEQUENCE [LARGE SCALE GENOMIC DNA]</scope>
    <source>
        <strain evidence="5 12">FDA960927-006-004</strain>
        <strain evidence="6 11">OSF101448</strain>
    </source>
</reference>
<dbReference type="InterPro" id="IPR029051">
    <property type="entry name" value="DUF4352"/>
</dbReference>
<evidence type="ECO:0000313" key="8">
    <source>
        <dbReference type="EMBL" id="HAB8558594.1"/>
    </source>
</evidence>
<dbReference type="EMBL" id="DAAJCS010000005">
    <property type="protein sequence ID" value="HAC0013075.1"/>
    <property type="molecule type" value="Genomic_DNA"/>
</dbReference>
<dbReference type="EMBL" id="AABBAW010000001">
    <property type="protein sequence ID" value="EAG2513576.1"/>
    <property type="molecule type" value="Genomic_DNA"/>
</dbReference>
<gene>
    <name evidence="5" type="ORF">B1N52_00240</name>
    <name evidence="6" type="ORF">GJW51_14115</name>
    <name evidence="7" type="ORF">GYO01_01545</name>
    <name evidence="8" type="ORF">GYS09_15025</name>
    <name evidence="9" type="ORF">GYX23_08710</name>
    <name evidence="10" type="ORF">GYY14_14915</name>
</gene>
<dbReference type="RefSeq" id="WP_012951517.1">
    <property type="nucleotide sequence ID" value="NC_021837.1"/>
</dbReference>
<dbReference type="EMBL" id="AANDSR010000013">
    <property type="protein sequence ID" value="EDN9837802.1"/>
    <property type="molecule type" value="Genomic_DNA"/>
</dbReference>
<evidence type="ECO:0000313" key="6">
    <source>
        <dbReference type="EMBL" id="EDN9837802.1"/>
    </source>
</evidence>
<dbReference type="Gene3D" id="2.60.40.1240">
    <property type="match status" value="1"/>
</dbReference>
<dbReference type="AlphaFoldDB" id="A0A468ND36"/>
<evidence type="ECO:0000259" key="4">
    <source>
        <dbReference type="Pfam" id="PF11611"/>
    </source>
</evidence>
<evidence type="ECO:0000256" key="2">
    <source>
        <dbReference type="SAM" id="MobiDB-lite"/>
    </source>
</evidence>
<protein>
    <submittedName>
        <fullName evidence="10">DUF4352 domain-containing protein</fullName>
    </submittedName>
</protein>
<keyword evidence="1" id="KW-0732">Signal</keyword>
<evidence type="ECO:0000313" key="12">
    <source>
        <dbReference type="Proteomes" id="UP000525850"/>
    </source>
</evidence>
<evidence type="ECO:0000313" key="7">
    <source>
        <dbReference type="EMBL" id="HAB7362779.1"/>
    </source>
</evidence>
<reference evidence="13 14" key="1">
    <citation type="journal article" date="2018" name="Genome Biol.">
        <title>SKESA: strategic k-mer extension for scrupulous assemblies.</title>
        <authorList>
            <person name="Souvorov A."/>
            <person name="Agarwala R."/>
            <person name="Lipman D.J."/>
        </authorList>
    </citation>
    <scope>NUCLEOTIDE SEQUENCE [LARGE SCALE GENOMIC DNA]</scope>
    <source>
        <strain evidence="8 14">CFIAFB20100120</strain>
        <strain evidence="7 15">CFIAFB20160079</strain>
        <strain evidence="10">CFIAFB20170037</strain>
        <strain evidence="9 13">CFIAFB20170045</strain>
    </source>
</reference>
<accession>A0A468ND36</accession>
<dbReference type="EMBL" id="DAAHUJ010000001">
    <property type="protein sequence ID" value="HAB7362779.1"/>
    <property type="molecule type" value="Genomic_DNA"/>
</dbReference>
<dbReference type="InterPro" id="IPR029050">
    <property type="entry name" value="Immunoprotect_excell_Ig-like"/>
</dbReference>
<feature type="transmembrane region" description="Helical" evidence="3">
    <location>
        <begin position="32"/>
        <end position="55"/>
    </location>
</feature>
<feature type="transmembrane region" description="Helical" evidence="3">
    <location>
        <begin position="6"/>
        <end position="25"/>
    </location>
</feature>
<reference evidence="10" key="3">
    <citation type="submission" date="2020-01" db="EMBL/GenBank/DDBJ databases">
        <authorList>
            <consortium name="NCBI Pathogen Detection Project"/>
        </authorList>
    </citation>
    <scope>NUCLEOTIDE SEQUENCE</scope>
    <source>
        <strain evidence="8">CFIAFB20100120</strain>
        <strain evidence="7">CFIAFB20160079</strain>
        <strain evidence="10">CFIAFB20170037</strain>
        <strain evidence="9">CFIAFB20170045</strain>
    </source>
</reference>
<evidence type="ECO:0000313" key="15">
    <source>
        <dbReference type="Proteomes" id="UP000845014"/>
    </source>
</evidence>
<evidence type="ECO:0000313" key="14">
    <source>
        <dbReference type="Proteomes" id="UP000844415"/>
    </source>
</evidence>
<feature type="compositionally biased region" description="Acidic residues" evidence="2">
    <location>
        <begin position="76"/>
        <end position="96"/>
    </location>
</feature>
<dbReference type="EMBL" id="DAAJFY010000016">
    <property type="protein sequence ID" value="HAC0276655.1"/>
    <property type="molecule type" value="Genomic_DNA"/>
</dbReference>
<evidence type="ECO:0000313" key="9">
    <source>
        <dbReference type="EMBL" id="HAC0013075.1"/>
    </source>
</evidence>
<name>A0A468ND36_LISMN</name>
<keyword evidence="3" id="KW-0472">Membrane</keyword>
<dbReference type="Pfam" id="PF11611">
    <property type="entry name" value="DUF4352"/>
    <property type="match status" value="1"/>
</dbReference>
<comment type="caution">
    <text evidence="10">The sequence shown here is derived from an EMBL/GenBank/DDBJ whole genome shotgun (WGS) entry which is preliminary data.</text>
</comment>
<feature type="domain" description="DUF4352" evidence="4">
    <location>
        <begin position="115"/>
        <end position="206"/>
    </location>
</feature>
<evidence type="ECO:0000313" key="5">
    <source>
        <dbReference type="EMBL" id="EAG2513576.1"/>
    </source>
</evidence>
<evidence type="ECO:0000256" key="3">
    <source>
        <dbReference type="SAM" id="Phobius"/>
    </source>
</evidence>
<dbReference type="Proteomes" id="UP000845014">
    <property type="component" value="Unassembled WGS sequence"/>
</dbReference>
<organism evidence="10">
    <name type="scientific">Listeria monocytogenes</name>
    <dbReference type="NCBI Taxonomy" id="1639"/>
    <lineage>
        <taxon>Bacteria</taxon>
        <taxon>Bacillati</taxon>
        <taxon>Bacillota</taxon>
        <taxon>Bacilli</taxon>
        <taxon>Bacillales</taxon>
        <taxon>Listeriaceae</taxon>
        <taxon>Listeria</taxon>
    </lineage>
</organism>
<dbReference type="Proteomes" id="UP000525850">
    <property type="component" value="Unassembled WGS sequence"/>
</dbReference>
<dbReference type="Proteomes" id="UP000841146">
    <property type="component" value="Unassembled WGS sequence"/>
</dbReference>
<sequence length="218" mass="23757">MIGLSVLMLVLGFFGLVTGIVLLCIKRTRKAGLITTISSVILGIIFTIVLAVGGFNAVKEGVSKNTTNDSVSQEDSYSDDSEDNYNDESLNTDETESLSIGDVESFSNEDDGTSVDVKIKEVQKVTPTAEDESTGNYFIKAIVEFKNTGTESYTANAAEFSIYDGNDEKGEVSSKDFIVEEVAPGKTYTGNVFFDVKNDGPYEIHLYDSSWTWTGEHN</sequence>
<proteinExistence type="predicted"/>